<evidence type="ECO:0008006" key="4">
    <source>
        <dbReference type="Google" id="ProtNLM"/>
    </source>
</evidence>
<evidence type="ECO:0000313" key="3">
    <source>
        <dbReference type="Proteomes" id="UP001501057"/>
    </source>
</evidence>
<comment type="caution">
    <text evidence="2">The sequence shown here is derived from an EMBL/GenBank/DDBJ whole genome shotgun (WGS) entry which is preliminary data.</text>
</comment>
<dbReference type="Pfam" id="PF11222">
    <property type="entry name" value="DUF3017"/>
    <property type="match status" value="1"/>
</dbReference>
<evidence type="ECO:0000256" key="1">
    <source>
        <dbReference type="SAM" id="Phobius"/>
    </source>
</evidence>
<feature type="transmembrane region" description="Helical" evidence="1">
    <location>
        <begin position="68"/>
        <end position="90"/>
    </location>
</feature>
<evidence type="ECO:0000313" key="2">
    <source>
        <dbReference type="EMBL" id="GAA1752342.1"/>
    </source>
</evidence>
<protein>
    <recommendedName>
        <fullName evidence="4">DUF3017 domain-containing protein</fullName>
    </recommendedName>
</protein>
<feature type="transmembrane region" description="Helical" evidence="1">
    <location>
        <begin position="38"/>
        <end position="56"/>
    </location>
</feature>
<keyword evidence="1" id="KW-1133">Transmembrane helix</keyword>
<name>A0ABN2KBF6_9ACTN</name>
<sequence>MSPFLKMPRSRGTQAYIVLLLVVLVGLGLVASGHWRRGIVVVGGAFIVSAGLRAVVPEEQKGLLAVRGRGFDVAWTAFLGISLVVLGFVVPPGPDA</sequence>
<organism evidence="2 3">
    <name type="scientific">Aeromicrobium alkaliterrae</name>
    <dbReference type="NCBI Taxonomy" id="302168"/>
    <lineage>
        <taxon>Bacteria</taxon>
        <taxon>Bacillati</taxon>
        <taxon>Actinomycetota</taxon>
        <taxon>Actinomycetes</taxon>
        <taxon>Propionibacteriales</taxon>
        <taxon>Nocardioidaceae</taxon>
        <taxon>Aeromicrobium</taxon>
    </lineage>
</organism>
<keyword evidence="3" id="KW-1185">Reference proteome</keyword>
<gene>
    <name evidence="2" type="ORF">GCM10009710_35110</name>
</gene>
<keyword evidence="1" id="KW-0812">Transmembrane</keyword>
<feature type="transmembrane region" description="Helical" evidence="1">
    <location>
        <begin position="12"/>
        <end position="32"/>
    </location>
</feature>
<dbReference type="EMBL" id="BAAAME010000010">
    <property type="protein sequence ID" value="GAA1752342.1"/>
    <property type="molecule type" value="Genomic_DNA"/>
</dbReference>
<reference evidence="2 3" key="1">
    <citation type="journal article" date="2019" name="Int. J. Syst. Evol. Microbiol.">
        <title>The Global Catalogue of Microorganisms (GCM) 10K type strain sequencing project: providing services to taxonomists for standard genome sequencing and annotation.</title>
        <authorList>
            <consortium name="The Broad Institute Genomics Platform"/>
            <consortium name="The Broad Institute Genome Sequencing Center for Infectious Disease"/>
            <person name="Wu L."/>
            <person name="Ma J."/>
        </authorList>
    </citation>
    <scope>NUCLEOTIDE SEQUENCE [LARGE SCALE GENOMIC DNA]</scope>
    <source>
        <strain evidence="2 3">JCM 13518</strain>
    </source>
</reference>
<accession>A0ABN2KBF6</accession>
<keyword evidence="1" id="KW-0472">Membrane</keyword>
<dbReference type="Proteomes" id="UP001501057">
    <property type="component" value="Unassembled WGS sequence"/>
</dbReference>
<proteinExistence type="predicted"/>
<dbReference type="InterPro" id="IPR021385">
    <property type="entry name" value="DUF3017"/>
</dbReference>
<dbReference type="RefSeq" id="WP_344203969.1">
    <property type="nucleotide sequence ID" value="NZ_BAAAME010000010.1"/>
</dbReference>